<dbReference type="VEuPathDB" id="FungiDB:TRIVIDRAFT_46616"/>
<dbReference type="eggNOG" id="ENOG502RKE4">
    <property type="taxonomic scope" value="Eukaryota"/>
</dbReference>
<sequence length="178" mass="20019">MDAVGGAAGIFHFLQQGCSRVNQVRGFEDEFRIYQLHLQMQRFRCDAVSRIIHNIDHNKNTLSANAILDSTPASPQEGEPTLAGLLAEIQHALHKAQREAARIRDDCGTQVPTTGFLDKRKTQAAKTIQGVKWAFYKRDNCINYLGEISSLILNLEHQVDRELLALGDAGLMYMARRR</sequence>
<dbReference type="HOGENOM" id="CLU_118684_0_0_1"/>
<evidence type="ECO:0008006" key="3">
    <source>
        <dbReference type="Google" id="ProtNLM"/>
    </source>
</evidence>
<accession>G9N1P6</accession>
<reference evidence="1 2" key="1">
    <citation type="journal article" date="2011" name="Genome Biol.">
        <title>Comparative genome sequence analysis underscores mycoparasitism as the ancestral life style of Trichoderma.</title>
        <authorList>
            <person name="Kubicek C.P."/>
            <person name="Herrera-Estrella A."/>
            <person name="Seidl-Seiboth V."/>
            <person name="Martinez D.A."/>
            <person name="Druzhinina I.S."/>
            <person name="Thon M."/>
            <person name="Zeilinger S."/>
            <person name="Casas-Flores S."/>
            <person name="Horwitz B.A."/>
            <person name="Mukherjee P.K."/>
            <person name="Mukherjee M."/>
            <person name="Kredics L."/>
            <person name="Alcaraz L.D."/>
            <person name="Aerts A."/>
            <person name="Antal Z."/>
            <person name="Atanasova L."/>
            <person name="Cervantes-Badillo M.G."/>
            <person name="Challacombe J."/>
            <person name="Chertkov O."/>
            <person name="McCluskey K."/>
            <person name="Coulpier F."/>
            <person name="Deshpande N."/>
            <person name="von Doehren H."/>
            <person name="Ebbole D.J."/>
            <person name="Esquivel-Naranjo E.U."/>
            <person name="Fekete E."/>
            <person name="Flipphi M."/>
            <person name="Glaser F."/>
            <person name="Gomez-Rodriguez E.Y."/>
            <person name="Gruber S."/>
            <person name="Han C."/>
            <person name="Henrissat B."/>
            <person name="Hermosa R."/>
            <person name="Hernandez-Onate M."/>
            <person name="Karaffa L."/>
            <person name="Kosti I."/>
            <person name="Le Crom S."/>
            <person name="Lindquist E."/>
            <person name="Lucas S."/>
            <person name="Luebeck M."/>
            <person name="Luebeck P.S."/>
            <person name="Margeot A."/>
            <person name="Metz B."/>
            <person name="Misra M."/>
            <person name="Nevalainen H."/>
            <person name="Omann M."/>
            <person name="Packer N."/>
            <person name="Perrone G."/>
            <person name="Uresti-Rivera E.E."/>
            <person name="Salamov A."/>
            <person name="Schmoll M."/>
            <person name="Seiboth B."/>
            <person name="Shapiro H."/>
            <person name="Sukno S."/>
            <person name="Tamayo-Ramos J.A."/>
            <person name="Tisch D."/>
            <person name="Wiest A."/>
            <person name="Wilkinson H.H."/>
            <person name="Zhang M."/>
            <person name="Coutinho P.M."/>
            <person name="Kenerley C.M."/>
            <person name="Monte E."/>
            <person name="Baker S.E."/>
            <person name="Grigoriev I.V."/>
        </authorList>
    </citation>
    <scope>NUCLEOTIDE SEQUENCE [LARGE SCALE GENOMIC DNA]</scope>
    <source>
        <strain evidence="2">Gv29-8 / FGSC 10586</strain>
    </source>
</reference>
<dbReference type="EMBL" id="ABDF02000083">
    <property type="protein sequence ID" value="EHK19675.1"/>
    <property type="molecule type" value="Genomic_DNA"/>
</dbReference>
<evidence type="ECO:0000313" key="1">
    <source>
        <dbReference type="EMBL" id="EHK19675.1"/>
    </source>
</evidence>
<dbReference type="AlphaFoldDB" id="G9N1P6"/>
<dbReference type="Proteomes" id="UP000007115">
    <property type="component" value="Unassembled WGS sequence"/>
</dbReference>
<dbReference type="InterPro" id="IPR038305">
    <property type="entry name" value="HeLo_sf"/>
</dbReference>
<keyword evidence="2" id="KW-1185">Reference proteome</keyword>
<name>G9N1P6_HYPVG</name>
<organism evidence="1 2">
    <name type="scientific">Hypocrea virens (strain Gv29-8 / FGSC 10586)</name>
    <name type="common">Gliocladium virens</name>
    <name type="synonym">Trichoderma virens</name>
    <dbReference type="NCBI Taxonomy" id="413071"/>
    <lineage>
        <taxon>Eukaryota</taxon>
        <taxon>Fungi</taxon>
        <taxon>Dikarya</taxon>
        <taxon>Ascomycota</taxon>
        <taxon>Pezizomycotina</taxon>
        <taxon>Sordariomycetes</taxon>
        <taxon>Hypocreomycetidae</taxon>
        <taxon>Hypocreales</taxon>
        <taxon>Hypocreaceae</taxon>
        <taxon>Trichoderma</taxon>
    </lineage>
</organism>
<protein>
    <recommendedName>
        <fullName evidence="3">Prion-inhibition and propagation HeLo domain-containing protein</fullName>
    </recommendedName>
</protein>
<comment type="caution">
    <text evidence="1">The sequence shown here is derived from an EMBL/GenBank/DDBJ whole genome shotgun (WGS) entry which is preliminary data.</text>
</comment>
<dbReference type="Gene3D" id="1.20.120.1020">
    <property type="entry name" value="Prion-inhibition and propagation, HeLo domain"/>
    <property type="match status" value="1"/>
</dbReference>
<dbReference type="InParanoid" id="G9N1P6"/>
<evidence type="ECO:0000313" key="2">
    <source>
        <dbReference type="Proteomes" id="UP000007115"/>
    </source>
</evidence>
<dbReference type="GeneID" id="25794547"/>
<gene>
    <name evidence="1" type="ORF">TRIVIDRAFT_46616</name>
</gene>
<dbReference type="OrthoDB" id="20872at2759"/>
<dbReference type="RefSeq" id="XP_013953871.1">
    <property type="nucleotide sequence ID" value="XM_014098396.1"/>
</dbReference>
<proteinExistence type="predicted"/>